<dbReference type="WBParaSite" id="ACAC_0000459201-mRNA-1">
    <property type="protein sequence ID" value="ACAC_0000459201-mRNA-1"/>
    <property type="gene ID" value="ACAC_0000459201"/>
</dbReference>
<proteinExistence type="predicted"/>
<organism evidence="1 2">
    <name type="scientific">Angiostrongylus cantonensis</name>
    <name type="common">Rat lungworm</name>
    <dbReference type="NCBI Taxonomy" id="6313"/>
    <lineage>
        <taxon>Eukaryota</taxon>
        <taxon>Metazoa</taxon>
        <taxon>Ecdysozoa</taxon>
        <taxon>Nematoda</taxon>
        <taxon>Chromadorea</taxon>
        <taxon>Rhabditida</taxon>
        <taxon>Rhabditina</taxon>
        <taxon>Rhabditomorpha</taxon>
        <taxon>Strongyloidea</taxon>
        <taxon>Metastrongylidae</taxon>
        <taxon>Angiostrongylus</taxon>
    </lineage>
</organism>
<reference evidence="2" key="2">
    <citation type="submission" date="2017-02" db="UniProtKB">
        <authorList>
            <consortium name="WormBaseParasite"/>
        </authorList>
    </citation>
    <scope>IDENTIFICATION</scope>
</reference>
<reference evidence="1" key="1">
    <citation type="submission" date="2012-09" db="EMBL/GenBank/DDBJ databases">
        <authorList>
            <person name="Martin A.A."/>
        </authorList>
    </citation>
    <scope>NUCLEOTIDE SEQUENCE</scope>
</reference>
<name>A0A0K0D3E7_ANGCA</name>
<dbReference type="STRING" id="6313.A0A0K0D3E7"/>
<evidence type="ECO:0000313" key="2">
    <source>
        <dbReference type="WBParaSite" id="ACAC_0000459201-mRNA-1"/>
    </source>
</evidence>
<sequence length="79" mass="9182">MALLALIVFFIAYVVFVYRQQLIQLWRLNRHCSTAFVKVPGPPCLPVIGAAHLFKWNDLGEKTIRFPNYLDVNLCYNKI</sequence>
<accession>A0A0K0D3E7</accession>
<dbReference type="AlphaFoldDB" id="A0A0K0D3E7"/>
<keyword evidence="1" id="KW-1185">Reference proteome</keyword>
<dbReference type="Proteomes" id="UP000035642">
    <property type="component" value="Unassembled WGS sequence"/>
</dbReference>
<evidence type="ECO:0000313" key="1">
    <source>
        <dbReference type="Proteomes" id="UP000035642"/>
    </source>
</evidence>
<protein>
    <submittedName>
        <fullName evidence="2">ORF8</fullName>
    </submittedName>
</protein>